<gene>
    <name evidence="1" type="ORF">PDE001_LOCUS5369</name>
</gene>
<comment type="caution">
    <text evidence="1">The sequence shown here is derived from an EMBL/GenBank/DDBJ whole genome shotgun (WGS) entry which is preliminary data.</text>
</comment>
<keyword evidence="2" id="KW-1185">Reference proteome</keyword>
<reference evidence="1" key="1">
    <citation type="submission" date="2022-12" db="EMBL/GenBank/DDBJ databases">
        <authorList>
            <person name="Webb A."/>
        </authorList>
    </citation>
    <scope>NUCLEOTIDE SEQUENCE</scope>
    <source>
        <strain evidence="1">Pd1</strain>
    </source>
</reference>
<evidence type="ECO:0000313" key="2">
    <source>
        <dbReference type="Proteomes" id="UP001162029"/>
    </source>
</evidence>
<protein>
    <submittedName>
        <fullName evidence="1">Uncharacterized protein</fullName>
    </submittedName>
</protein>
<accession>A0AAV0UDQ4</accession>
<evidence type="ECO:0000313" key="1">
    <source>
        <dbReference type="EMBL" id="CAI5733326.1"/>
    </source>
</evidence>
<name>A0AAV0UDQ4_9STRA</name>
<dbReference type="Proteomes" id="UP001162029">
    <property type="component" value="Unassembled WGS sequence"/>
</dbReference>
<dbReference type="EMBL" id="CANTFM010000996">
    <property type="protein sequence ID" value="CAI5733326.1"/>
    <property type="molecule type" value="Genomic_DNA"/>
</dbReference>
<organism evidence="1 2">
    <name type="scientific">Peronospora destructor</name>
    <dbReference type="NCBI Taxonomy" id="86335"/>
    <lineage>
        <taxon>Eukaryota</taxon>
        <taxon>Sar</taxon>
        <taxon>Stramenopiles</taxon>
        <taxon>Oomycota</taxon>
        <taxon>Peronosporomycetes</taxon>
        <taxon>Peronosporales</taxon>
        <taxon>Peronosporaceae</taxon>
        <taxon>Peronospora</taxon>
    </lineage>
</organism>
<proteinExistence type="predicted"/>
<dbReference type="AlphaFoldDB" id="A0AAV0UDQ4"/>
<sequence>MNEVLQTTITRKEVVRARWRAPAMVRLTSQLPGSSNKLAADAQLEADDFWSALHTASEIRQSNRELLELVRTLERQMLGQPQAKTRPREQAAARRARECIRPFNC</sequence>